<evidence type="ECO:0000313" key="2">
    <source>
        <dbReference type="RefSeq" id="XP_026497565.1"/>
    </source>
</evidence>
<reference evidence="2" key="1">
    <citation type="submission" date="2025-08" db="UniProtKB">
        <authorList>
            <consortium name="RefSeq"/>
        </authorList>
    </citation>
    <scope>IDENTIFICATION</scope>
    <source>
        <tissue evidence="2">Whole body</tissue>
    </source>
</reference>
<dbReference type="OMA" id="ERCNELI"/>
<gene>
    <name evidence="2" type="primary">LOC113401759</name>
</gene>
<evidence type="ECO:0000313" key="1">
    <source>
        <dbReference type="Proteomes" id="UP001652626"/>
    </source>
</evidence>
<dbReference type="GeneID" id="113401759"/>
<dbReference type="OrthoDB" id="9974792at2759"/>
<accession>A0A8B8IKD8</accession>
<sequence length="199" mass="23424">MATDEEKSKLAKLLQGLDVPEVKLPERCNELIKEFYEKYESTMVDEDLDFERYENPYVPDRRLLDENEKKLKDLLAERKRNKISRTNAADPKRPWRTNSSRDKLLRVDIELKQHRARAIQAVTPLEEEKMKDLVKECQEETLLSRPVGAERLRETVEEARKNLPNFLYRNIENSTAITILPNAHEMTLNNPARARDHVL</sequence>
<dbReference type="RefSeq" id="XP_026497565.1">
    <property type="nucleotide sequence ID" value="XM_026641780.2"/>
</dbReference>
<proteinExistence type="predicted"/>
<protein>
    <submittedName>
        <fullName evidence="2">Uncharacterized protein LOC113401759</fullName>
    </submittedName>
</protein>
<keyword evidence="1" id="KW-1185">Reference proteome</keyword>
<dbReference type="AlphaFoldDB" id="A0A8B8IKD8"/>
<organism evidence="1 2">
    <name type="scientific">Vanessa tameamea</name>
    <name type="common">Kamehameha butterfly</name>
    <dbReference type="NCBI Taxonomy" id="334116"/>
    <lineage>
        <taxon>Eukaryota</taxon>
        <taxon>Metazoa</taxon>
        <taxon>Ecdysozoa</taxon>
        <taxon>Arthropoda</taxon>
        <taxon>Hexapoda</taxon>
        <taxon>Insecta</taxon>
        <taxon>Pterygota</taxon>
        <taxon>Neoptera</taxon>
        <taxon>Endopterygota</taxon>
        <taxon>Lepidoptera</taxon>
        <taxon>Glossata</taxon>
        <taxon>Ditrysia</taxon>
        <taxon>Papilionoidea</taxon>
        <taxon>Nymphalidae</taxon>
        <taxon>Nymphalinae</taxon>
        <taxon>Vanessa</taxon>
    </lineage>
</organism>
<name>A0A8B8IKD8_VANTA</name>
<dbReference type="Proteomes" id="UP001652626">
    <property type="component" value="Chromosome Z"/>
</dbReference>